<feature type="domain" description="RRM" evidence="5">
    <location>
        <begin position="117"/>
        <end position="191"/>
    </location>
</feature>
<evidence type="ECO:0000313" key="7">
    <source>
        <dbReference type="Proteomes" id="UP000826656"/>
    </source>
</evidence>
<dbReference type="PANTHER" id="PTHR23189">
    <property type="entry name" value="RNA RECOGNITION MOTIF-CONTAINING"/>
    <property type="match status" value="1"/>
</dbReference>
<evidence type="ECO:0000256" key="2">
    <source>
        <dbReference type="ARBA" id="ARBA00022884"/>
    </source>
</evidence>
<dbReference type="Gene3D" id="3.30.70.330">
    <property type="match status" value="2"/>
</dbReference>
<gene>
    <name evidence="6" type="ORF">KY290_027575</name>
</gene>
<dbReference type="Proteomes" id="UP000826656">
    <property type="component" value="Unassembled WGS sequence"/>
</dbReference>
<feature type="domain" description="RRM" evidence="5">
    <location>
        <begin position="9"/>
        <end position="81"/>
    </location>
</feature>
<dbReference type="Pfam" id="PF00076">
    <property type="entry name" value="RRM_1"/>
    <property type="match status" value="1"/>
</dbReference>
<dbReference type="InterPro" id="IPR012677">
    <property type="entry name" value="Nucleotide-bd_a/b_plait_sf"/>
</dbReference>
<organism evidence="6 7">
    <name type="scientific">Solanum tuberosum</name>
    <name type="common">Potato</name>
    <dbReference type="NCBI Taxonomy" id="4113"/>
    <lineage>
        <taxon>Eukaryota</taxon>
        <taxon>Viridiplantae</taxon>
        <taxon>Streptophyta</taxon>
        <taxon>Embryophyta</taxon>
        <taxon>Tracheophyta</taxon>
        <taxon>Spermatophyta</taxon>
        <taxon>Magnoliopsida</taxon>
        <taxon>eudicotyledons</taxon>
        <taxon>Gunneridae</taxon>
        <taxon>Pentapetalae</taxon>
        <taxon>asterids</taxon>
        <taxon>lamiids</taxon>
        <taxon>Solanales</taxon>
        <taxon>Solanaceae</taxon>
        <taxon>Solanoideae</taxon>
        <taxon>Solaneae</taxon>
        <taxon>Solanum</taxon>
    </lineage>
</organism>
<name>A0ABQ7UH92_SOLTU</name>
<protein>
    <recommendedName>
        <fullName evidence="5">RRM domain-containing protein</fullName>
    </recommendedName>
</protein>
<comment type="caution">
    <text evidence="6">The sequence shown here is derived from an EMBL/GenBank/DDBJ whole genome shotgun (WGS) entry which is preliminary data.</text>
</comment>
<dbReference type="InterPro" id="IPR035979">
    <property type="entry name" value="RBD_domain_sf"/>
</dbReference>
<comment type="subcellular location">
    <subcellularLocation>
        <location evidence="1">Nucleus</location>
    </subcellularLocation>
</comment>
<dbReference type="InterPro" id="IPR000504">
    <property type="entry name" value="RRM_dom"/>
</dbReference>
<sequence length="403" mass="45273">MASGEAPSNNLWVGNLASDITDADLISFFQNFGPVNSVTRYTSRGFGLIFFRNINDSKEAKDALQGSLFHGNALRIEFAKPEQGHYPNPRMPQDFVRNYSHPMNDVFTRQHPFQLPSKVLCISYPPSVHVDNDIIHNAMILLGEINGIETFYDKNFSLVEFRSVEKAQRPREGLQGKLFNDPRITIEYSSNENPFQLAQTMGHNWPILASNVSGRLPRYGHLLDEPYGLGPLESNVLSGHVTISQANNSDARISPRQHYSAHIWCGIIARKGTSLCRAVCVPTGESVRFELPDIVNWSARTRLDKLTVHYSNAAVGFNIVFFLPDTNKDFSSYTEFLRYLSAKDRVEVAKLCDGTHMFLVPPSDFIRKVLKVDGPACLYDVVLKYAPHTTSGTSLPLESYQPQ</sequence>
<evidence type="ECO:0000313" key="6">
    <source>
        <dbReference type="EMBL" id="KAH0748343.1"/>
    </source>
</evidence>
<evidence type="ECO:0000256" key="3">
    <source>
        <dbReference type="ARBA" id="ARBA00023242"/>
    </source>
</evidence>
<reference evidence="6 7" key="1">
    <citation type="journal article" date="2021" name="bioRxiv">
        <title>Chromosome-scale and haplotype-resolved genome assembly of a tetraploid potato cultivar.</title>
        <authorList>
            <person name="Sun H."/>
            <person name="Jiao W.-B."/>
            <person name="Krause K."/>
            <person name="Campoy J.A."/>
            <person name="Goel M."/>
            <person name="Folz-Donahue K."/>
            <person name="Kukat C."/>
            <person name="Huettel B."/>
            <person name="Schneeberger K."/>
        </authorList>
    </citation>
    <scope>NUCLEOTIDE SEQUENCE [LARGE SCALE GENOMIC DNA]</scope>
    <source>
        <strain evidence="6">SolTubOtavaFocal</strain>
        <tissue evidence="6">Leaves</tissue>
    </source>
</reference>
<dbReference type="EMBL" id="JAIVGD010000019">
    <property type="protein sequence ID" value="KAH0748343.1"/>
    <property type="molecule type" value="Genomic_DNA"/>
</dbReference>
<dbReference type="InterPro" id="IPR012921">
    <property type="entry name" value="SPOC_C"/>
</dbReference>
<keyword evidence="7" id="KW-1185">Reference proteome</keyword>
<dbReference type="CDD" id="cd21546">
    <property type="entry name" value="SPOC_FPA-like"/>
    <property type="match status" value="1"/>
</dbReference>
<accession>A0ABQ7UH92</accession>
<evidence type="ECO:0000259" key="5">
    <source>
        <dbReference type="PROSITE" id="PS50102"/>
    </source>
</evidence>
<keyword evidence="2 4" id="KW-0694">RNA-binding</keyword>
<dbReference type="PROSITE" id="PS50102">
    <property type="entry name" value="RRM"/>
    <property type="match status" value="2"/>
</dbReference>
<dbReference type="SMART" id="SM00360">
    <property type="entry name" value="RRM"/>
    <property type="match status" value="2"/>
</dbReference>
<dbReference type="Pfam" id="PF07744">
    <property type="entry name" value="SPOC"/>
    <property type="match status" value="1"/>
</dbReference>
<dbReference type="SUPFAM" id="SSF54928">
    <property type="entry name" value="RNA-binding domain, RBD"/>
    <property type="match status" value="2"/>
</dbReference>
<dbReference type="CDD" id="cd00590">
    <property type="entry name" value="RRM_SF"/>
    <property type="match status" value="1"/>
</dbReference>
<evidence type="ECO:0000256" key="4">
    <source>
        <dbReference type="PROSITE-ProRule" id="PRU00176"/>
    </source>
</evidence>
<proteinExistence type="predicted"/>
<evidence type="ECO:0000256" key="1">
    <source>
        <dbReference type="ARBA" id="ARBA00004123"/>
    </source>
</evidence>
<keyword evidence="3" id="KW-0539">Nucleus</keyword>